<protein>
    <recommendedName>
        <fullName evidence="2">Iron-sulfur cluster assembly 1 homolog, mitochondrial</fullName>
    </recommendedName>
</protein>
<sequence length="162" mass="18126">MHGNTYVYQRFSRCQSSILKFCILNYRRYEINMASSVAAAATVRAVKGRKILATRAALTLTSSAVKKIKELLKDKNEFIGLRVSVKQRGCNGLSYTLDYAKEKCKLDEEVVQDGVRIMIDKKAQLSLLGTEMDYVETKLSSEFVFNNPNIKGTCGCGESFSV</sequence>
<gene>
    <name evidence="5" type="primary">LOC100647631</name>
</gene>
<dbReference type="PANTHER" id="PTHR10072:SF41">
    <property type="entry name" value="IRON-SULFUR CLUSTER ASSEMBLY 1 HOMOLOG, MITOCHONDRIAL"/>
    <property type="match status" value="1"/>
</dbReference>
<dbReference type="AlphaFoldDB" id="A0A9B2JJZ6"/>
<comment type="similarity">
    <text evidence="1">Belongs to the HesB/IscA family.</text>
</comment>
<dbReference type="InterPro" id="IPR016092">
    <property type="entry name" value="ATAP"/>
</dbReference>
<dbReference type="OrthoDB" id="333486at2759"/>
<evidence type="ECO:0000313" key="4">
    <source>
        <dbReference type="Proteomes" id="UP000835206"/>
    </source>
</evidence>
<dbReference type="InterPro" id="IPR035903">
    <property type="entry name" value="HesB-like_dom_sf"/>
</dbReference>
<dbReference type="SUPFAM" id="SSF89360">
    <property type="entry name" value="HesB-like domain"/>
    <property type="match status" value="1"/>
</dbReference>
<dbReference type="Pfam" id="PF01521">
    <property type="entry name" value="Fe-S_biosyn"/>
    <property type="match status" value="1"/>
</dbReference>
<dbReference type="Gene3D" id="2.60.300.12">
    <property type="entry name" value="HesB-like domain"/>
    <property type="match status" value="1"/>
</dbReference>
<dbReference type="InterPro" id="IPR000361">
    <property type="entry name" value="ATAP_core_dom"/>
</dbReference>
<dbReference type="CTD" id="32513"/>
<dbReference type="InterPro" id="IPR050322">
    <property type="entry name" value="Fe-S_cluster_asmbl/transfer"/>
</dbReference>
<name>A0A9B2JJZ6_BOMTE</name>
<dbReference type="GeneID" id="100647631"/>
<evidence type="ECO:0000256" key="2">
    <source>
        <dbReference type="ARBA" id="ARBA00039743"/>
    </source>
</evidence>
<feature type="domain" description="Core" evidence="3">
    <location>
        <begin position="58"/>
        <end position="158"/>
    </location>
</feature>
<reference evidence="5" key="1">
    <citation type="submission" date="2025-08" db="UniProtKB">
        <authorList>
            <consortium name="RefSeq"/>
        </authorList>
    </citation>
    <scope>IDENTIFICATION</scope>
</reference>
<accession>A0A9B2JJZ6</accession>
<evidence type="ECO:0000313" key="5">
    <source>
        <dbReference type="RefSeq" id="XP_012168698.1"/>
    </source>
</evidence>
<dbReference type="Proteomes" id="UP000835206">
    <property type="component" value="Chromosome 11"/>
</dbReference>
<dbReference type="NCBIfam" id="TIGR00049">
    <property type="entry name" value="iron-sulfur cluster assembly accessory protein"/>
    <property type="match status" value="1"/>
</dbReference>
<evidence type="ECO:0000259" key="3">
    <source>
        <dbReference type="Pfam" id="PF01521"/>
    </source>
</evidence>
<keyword evidence="4" id="KW-1185">Reference proteome</keyword>
<dbReference type="GO" id="GO:0016226">
    <property type="term" value="P:iron-sulfur cluster assembly"/>
    <property type="evidence" value="ECO:0007669"/>
    <property type="project" value="InterPro"/>
</dbReference>
<dbReference type="InterPro" id="IPR017870">
    <property type="entry name" value="FeS_cluster_insertion_CS"/>
</dbReference>
<dbReference type="GO" id="GO:0051537">
    <property type="term" value="F:2 iron, 2 sulfur cluster binding"/>
    <property type="evidence" value="ECO:0007669"/>
    <property type="project" value="TreeGrafter"/>
</dbReference>
<proteinExistence type="inferred from homology"/>
<organism evidence="4 5">
    <name type="scientific">Bombus terrestris</name>
    <name type="common">Buff-tailed bumblebee</name>
    <name type="synonym">Apis terrestris</name>
    <dbReference type="NCBI Taxonomy" id="30195"/>
    <lineage>
        <taxon>Eukaryota</taxon>
        <taxon>Metazoa</taxon>
        <taxon>Ecdysozoa</taxon>
        <taxon>Arthropoda</taxon>
        <taxon>Hexapoda</taxon>
        <taxon>Insecta</taxon>
        <taxon>Pterygota</taxon>
        <taxon>Neoptera</taxon>
        <taxon>Endopterygota</taxon>
        <taxon>Hymenoptera</taxon>
        <taxon>Apocrita</taxon>
        <taxon>Aculeata</taxon>
        <taxon>Apoidea</taxon>
        <taxon>Anthophila</taxon>
        <taxon>Apidae</taxon>
        <taxon>Bombus</taxon>
        <taxon>Bombus</taxon>
    </lineage>
</organism>
<dbReference type="RefSeq" id="XP_012168698.1">
    <property type="nucleotide sequence ID" value="XM_012313308.3"/>
</dbReference>
<dbReference type="PROSITE" id="PS01152">
    <property type="entry name" value="HESB"/>
    <property type="match status" value="1"/>
</dbReference>
<dbReference type="GO" id="GO:0005739">
    <property type="term" value="C:mitochondrion"/>
    <property type="evidence" value="ECO:0007669"/>
    <property type="project" value="TreeGrafter"/>
</dbReference>
<evidence type="ECO:0000256" key="1">
    <source>
        <dbReference type="ARBA" id="ARBA00006718"/>
    </source>
</evidence>
<dbReference type="KEGG" id="bter:100647631"/>
<dbReference type="PANTHER" id="PTHR10072">
    <property type="entry name" value="IRON-SULFUR CLUSTER ASSEMBLY PROTEIN"/>
    <property type="match status" value="1"/>
</dbReference>
<dbReference type="FunFam" id="2.60.300.12:FF:000001">
    <property type="entry name" value="Iron-binding protein IscA"/>
    <property type="match status" value="1"/>
</dbReference>